<dbReference type="Pfam" id="PF00378">
    <property type="entry name" value="ECH_1"/>
    <property type="match status" value="1"/>
</dbReference>
<organism evidence="8 9">
    <name type="scientific">Hydrocarboniphaga daqingensis</name>
    <dbReference type="NCBI Taxonomy" id="490188"/>
    <lineage>
        <taxon>Bacteria</taxon>
        <taxon>Pseudomonadati</taxon>
        <taxon>Pseudomonadota</taxon>
        <taxon>Gammaproteobacteria</taxon>
        <taxon>Nevskiales</taxon>
        <taxon>Nevskiaceae</taxon>
        <taxon>Hydrocarboniphaga</taxon>
    </lineage>
</organism>
<protein>
    <submittedName>
        <fullName evidence="8">Enoyl-CoA hydratase/carnithine racemase</fullName>
    </submittedName>
</protein>
<evidence type="ECO:0000256" key="3">
    <source>
        <dbReference type="ARBA" id="ARBA00022832"/>
    </source>
</evidence>
<proteinExistence type="inferred from homology"/>
<keyword evidence="9" id="KW-1185">Reference proteome</keyword>
<dbReference type="Gene3D" id="1.10.12.10">
    <property type="entry name" value="Lyase 2-enoyl-coa Hydratase, Chain A, domain 2"/>
    <property type="match status" value="1"/>
</dbReference>
<dbReference type="Gene3D" id="3.90.226.10">
    <property type="entry name" value="2-enoyl-CoA Hydratase, Chain A, domain 1"/>
    <property type="match status" value="1"/>
</dbReference>
<dbReference type="NCBIfam" id="NF005699">
    <property type="entry name" value="PRK07509.1"/>
    <property type="match status" value="1"/>
</dbReference>
<dbReference type="SUPFAM" id="SSF52096">
    <property type="entry name" value="ClpP/crotonase"/>
    <property type="match status" value="1"/>
</dbReference>
<dbReference type="CDD" id="cd06558">
    <property type="entry name" value="crotonase-like"/>
    <property type="match status" value="1"/>
</dbReference>
<evidence type="ECO:0000256" key="4">
    <source>
        <dbReference type="ARBA" id="ARBA00023098"/>
    </source>
</evidence>
<keyword evidence="3" id="KW-0276">Fatty acid metabolism</keyword>
<evidence type="ECO:0000256" key="7">
    <source>
        <dbReference type="SAM" id="MobiDB-lite"/>
    </source>
</evidence>
<evidence type="ECO:0000256" key="1">
    <source>
        <dbReference type="ARBA" id="ARBA00005005"/>
    </source>
</evidence>
<dbReference type="Proteomes" id="UP000199758">
    <property type="component" value="Unassembled WGS sequence"/>
</dbReference>
<evidence type="ECO:0000256" key="2">
    <source>
        <dbReference type="ARBA" id="ARBA00005254"/>
    </source>
</evidence>
<sequence>MSQPPRVIVEVDGDGIATVSLNRADKHNALDLAMIEALVDAAATLRKRRDLRVVIVRGLGPSFCSGLDVGAVLKQPLKMVRSFATYGVRQQNLFQRVGLCWRDLPVPVIAAIHGNCFGGGLQIVLGADFRIATPDARLSVMEIKWGLVPDMSGTVTLRDLLPLDVAKKLAMTGQIVSGEQAAALNLVTDVADDPYAEAVGLARTLVAQSPDALAGIKQLFDRNWMSSQRQALTLERKVQLRMLASANHRETIKAHGEKRPPRFKPRRFGG</sequence>
<evidence type="ECO:0000313" key="9">
    <source>
        <dbReference type="Proteomes" id="UP000199758"/>
    </source>
</evidence>
<dbReference type="STRING" id="490188.SAMN04488068_2384"/>
<accession>A0A1M5PYY0</accession>
<name>A0A1M5PYY0_9GAMM</name>
<dbReference type="GO" id="GO:0006635">
    <property type="term" value="P:fatty acid beta-oxidation"/>
    <property type="evidence" value="ECO:0007669"/>
    <property type="project" value="UniProtKB-UniPathway"/>
</dbReference>
<dbReference type="InterPro" id="IPR045002">
    <property type="entry name" value="Ech1-like"/>
</dbReference>
<dbReference type="InterPro" id="IPR014748">
    <property type="entry name" value="Enoyl-CoA_hydra_C"/>
</dbReference>
<reference evidence="8 9" key="1">
    <citation type="submission" date="2016-11" db="EMBL/GenBank/DDBJ databases">
        <authorList>
            <person name="Jaros S."/>
            <person name="Januszkiewicz K."/>
            <person name="Wedrychowicz H."/>
        </authorList>
    </citation>
    <scope>NUCLEOTIDE SEQUENCE [LARGE SCALE GENOMIC DNA]</scope>
    <source>
        <strain evidence="8 9">CGMCC 1.7049</strain>
    </source>
</reference>
<comment type="pathway">
    <text evidence="1">Lipid metabolism; fatty acid beta-oxidation.</text>
</comment>
<dbReference type="InterPro" id="IPR001753">
    <property type="entry name" value="Enoyl-CoA_hydra/iso"/>
</dbReference>
<dbReference type="PROSITE" id="PS00166">
    <property type="entry name" value="ENOYL_COA_HYDRATASE"/>
    <property type="match status" value="1"/>
</dbReference>
<dbReference type="PANTHER" id="PTHR43149">
    <property type="entry name" value="ENOYL-COA HYDRATASE"/>
    <property type="match status" value="1"/>
</dbReference>
<feature type="region of interest" description="Disordered" evidence="7">
    <location>
        <begin position="250"/>
        <end position="270"/>
    </location>
</feature>
<dbReference type="AlphaFoldDB" id="A0A1M5PYY0"/>
<evidence type="ECO:0000256" key="6">
    <source>
        <dbReference type="RuleBase" id="RU003707"/>
    </source>
</evidence>
<dbReference type="InterPro" id="IPR029045">
    <property type="entry name" value="ClpP/crotonase-like_dom_sf"/>
</dbReference>
<gene>
    <name evidence="8" type="ORF">SAMN04488068_2384</name>
</gene>
<dbReference type="UniPathway" id="UPA00659"/>
<dbReference type="OrthoDB" id="9807606at2"/>
<evidence type="ECO:0000313" key="8">
    <source>
        <dbReference type="EMBL" id="SHH06669.1"/>
    </source>
</evidence>
<keyword evidence="5" id="KW-0413">Isomerase</keyword>
<feature type="compositionally biased region" description="Basic residues" evidence="7">
    <location>
        <begin position="261"/>
        <end position="270"/>
    </location>
</feature>
<dbReference type="PANTHER" id="PTHR43149:SF1">
    <property type="entry name" value="DELTA(3,5)-DELTA(2,4)-DIENOYL-COA ISOMERASE, MITOCHONDRIAL"/>
    <property type="match status" value="1"/>
</dbReference>
<comment type="similarity">
    <text evidence="2 6">Belongs to the enoyl-CoA hydratase/isomerase family.</text>
</comment>
<dbReference type="InterPro" id="IPR018376">
    <property type="entry name" value="Enoyl-CoA_hyd/isom_CS"/>
</dbReference>
<dbReference type="EMBL" id="FQWZ01000005">
    <property type="protein sequence ID" value="SHH06669.1"/>
    <property type="molecule type" value="Genomic_DNA"/>
</dbReference>
<dbReference type="GO" id="GO:0016853">
    <property type="term" value="F:isomerase activity"/>
    <property type="evidence" value="ECO:0007669"/>
    <property type="project" value="UniProtKB-KW"/>
</dbReference>
<evidence type="ECO:0000256" key="5">
    <source>
        <dbReference type="ARBA" id="ARBA00023235"/>
    </source>
</evidence>
<keyword evidence="4" id="KW-0443">Lipid metabolism</keyword>
<dbReference type="RefSeq" id="WP_072897852.1">
    <property type="nucleotide sequence ID" value="NZ_FQWZ01000005.1"/>
</dbReference>
<feature type="compositionally biased region" description="Basic and acidic residues" evidence="7">
    <location>
        <begin position="250"/>
        <end position="260"/>
    </location>
</feature>